<dbReference type="Pfam" id="PF19289">
    <property type="entry name" value="PmbA_TldD_3rd"/>
    <property type="match status" value="1"/>
</dbReference>
<dbReference type="InterPro" id="IPR051463">
    <property type="entry name" value="Peptidase_U62_metallo"/>
</dbReference>
<dbReference type="Proteomes" id="UP000470772">
    <property type="component" value="Unassembled WGS sequence"/>
</dbReference>
<name>A0A6A9QU64_SULME</name>
<comment type="similarity">
    <text evidence="1">Belongs to the peptidase U62 family.</text>
</comment>
<dbReference type="PANTHER" id="PTHR30624:SF11">
    <property type="entry name" value="ZINC-DEPENDENT PROTEASE, TLDD_PMBA FAMILY"/>
    <property type="match status" value="1"/>
</dbReference>
<evidence type="ECO:0000256" key="1">
    <source>
        <dbReference type="ARBA" id="ARBA00005836"/>
    </source>
</evidence>
<sequence length="476" mass="53331">MSANVEDLDWLLKYAEKRGFDYIEARHHALKIQDFNILNGLTTSVNQSESAGFSLRVVKDNIIYFFSSPSKEKIKEDLEYFHPLSARPWSNSFGKVEDIFVGEYKVTQKTPLDLVSLGEKIKFMKNVMKDVEGIKISSKILSFELIYIELFEKKDIITSDGASVHSEIPRVWNMYSIVMREGDRSINAFSDELGSAGGYEVLNSWNLQEYLSEKVKSFNEVIAKAKATPSSISDIVLSGQIAGIIAHESAGHPFEADRVLGREGAQAGMSYLTGRDIKSDRHFASESVSVVDDPTLPYSMGFFLSDDEGVRARRKFLIKDGMISELLYDRSTSSSFGVKSNGSVRTSDFTAEPIIRMSNTFFLPSSITFDEMIEDIREGVFIKSFMEWNIDDLRWSQRYVGLEAYEIKQGELGSPVLFPVFEANTGQIYNSIVAVDNNLSFYAGMCGKGEPSQGVPVWMGGPDLRLRGLSLKKLGD</sequence>
<evidence type="ECO:0000313" key="5">
    <source>
        <dbReference type="Proteomes" id="UP000470772"/>
    </source>
</evidence>
<feature type="domain" description="Metalloprotease TldD/E C-terminal" evidence="2">
    <location>
        <begin position="234"/>
        <end position="471"/>
    </location>
</feature>
<evidence type="ECO:0000313" key="4">
    <source>
        <dbReference type="EMBL" id="MUN29353.1"/>
    </source>
</evidence>
<dbReference type="AlphaFoldDB" id="A0A6A9QU64"/>
<dbReference type="InterPro" id="IPR045570">
    <property type="entry name" value="Metalloprtase-TldD/E_cen_dom"/>
</dbReference>
<dbReference type="InterPro" id="IPR035068">
    <property type="entry name" value="TldD/PmbA_N"/>
</dbReference>
<dbReference type="GO" id="GO:0008237">
    <property type="term" value="F:metallopeptidase activity"/>
    <property type="evidence" value="ECO:0007669"/>
    <property type="project" value="InterPro"/>
</dbReference>
<comment type="caution">
    <text evidence="4">The sequence shown here is derived from an EMBL/GenBank/DDBJ whole genome shotgun (WGS) entry which is preliminary data.</text>
</comment>
<dbReference type="GO" id="GO:0005829">
    <property type="term" value="C:cytosol"/>
    <property type="evidence" value="ECO:0007669"/>
    <property type="project" value="TreeGrafter"/>
</dbReference>
<keyword evidence="5" id="KW-1185">Reference proteome</keyword>
<dbReference type="InterPro" id="IPR025502">
    <property type="entry name" value="TldD"/>
</dbReference>
<dbReference type="PIRSF" id="PIRSF004919">
    <property type="entry name" value="TldD"/>
    <property type="match status" value="1"/>
</dbReference>
<dbReference type="RefSeq" id="WP_156016932.1">
    <property type="nucleotide sequence ID" value="NZ_WGGD01000005.1"/>
</dbReference>
<protein>
    <submittedName>
        <fullName evidence="4">TldD/PmbA family protein</fullName>
    </submittedName>
</protein>
<evidence type="ECO:0000259" key="3">
    <source>
        <dbReference type="Pfam" id="PF19290"/>
    </source>
</evidence>
<accession>A0A6A9QU64</accession>
<dbReference type="InterPro" id="IPR045569">
    <property type="entry name" value="Metalloprtase-TldD/E_C"/>
</dbReference>
<proteinExistence type="inferred from homology"/>
<dbReference type="Gene3D" id="3.30.2290.10">
    <property type="entry name" value="PmbA/TldD superfamily"/>
    <property type="match status" value="1"/>
</dbReference>
<dbReference type="EMBL" id="WGGD01000005">
    <property type="protein sequence ID" value="MUN29353.1"/>
    <property type="molecule type" value="Genomic_DNA"/>
</dbReference>
<dbReference type="PANTHER" id="PTHR30624">
    <property type="entry name" value="UNCHARACTERIZED PROTEIN TLDD AND PMBA"/>
    <property type="match status" value="1"/>
</dbReference>
<organism evidence="4 5">
    <name type="scientific">Sulfuracidifex metallicus DSM 6482 = JCM 9184</name>
    <dbReference type="NCBI Taxonomy" id="523847"/>
    <lineage>
        <taxon>Archaea</taxon>
        <taxon>Thermoproteota</taxon>
        <taxon>Thermoprotei</taxon>
        <taxon>Sulfolobales</taxon>
        <taxon>Sulfolobaceae</taxon>
        <taxon>Sulfuracidifex</taxon>
    </lineage>
</organism>
<feature type="domain" description="Metalloprotease TldD/E central" evidence="3">
    <location>
        <begin position="112"/>
        <end position="210"/>
    </location>
</feature>
<dbReference type="InterPro" id="IPR036059">
    <property type="entry name" value="TldD/PmbA_sf"/>
</dbReference>
<dbReference type="Pfam" id="PF19290">
    <property type="entry name" value="PmbA_TldD_2nd"/>
    <property type="match status" value="1"/>
</dbReference>
<dbReference type="SUPFAM" id="SSF111283">
    <property type="entry name" value="Putative modulator of DNA gyrase, PmbA/TldD"/>
    <property type="match status" value="1"/>
</dbReference>
<evidence type="ECO:0000259" key="2">
    <source>
        <dbReference type="Pfam" id="PF19289"/>
    </source>
</evidence>
<reference evidence="4 5" key="1">
    <citation type="submission" date="2019-10" db="EMBL/GenBank/DDBJ databases">
        <title>Sequencing and Assembly of Multiple Reported Metal-Biooxidizing Members of the Extremely Thermoacidophilic Archaeal Family Sulfolobaceae.</title>
        <authorList>
            <person name="Counts J.A."/>
            <person name="Kelly R.M."/>
        </authorList>
    </citation>
    <scope>NUCLEOTIDE SEQUENCE [LARGE SCALE GENOMIC DNA]</scope>
    <source>
        <strain evidence="4 5">DSM 6482</strain>
    </source>
</reference>
<gene>
    <name evidence="4" type="ORF">GC250_07880</name>
</gene>
<dbReference type="GO" id="GO:0006508">
    <property type="term" value="P:proteolysis"/>
    <property type="evidence" value="ECO:0007669"/>
    <property type="project" value="InterPro"/>
</dbReference>